<dbReference type="SUPFAM" id="SSF116726">
    <property type="entry name" value="TrkA C-terminal domain-like"/>
    <property type="match status" value="2"/>
</dbReference>
<accession>A0A1Y3YTD4</accession>
<evidence type="ECO:0000313" key="11">
    <source>
        <dbReference type="EMBL" id="OUP36649.1"/>
    </source>
</evidence>
<organism evidence="10 14">
    <name type="scientific">Bacteroides clarus</name>
    <dbReference type="NCBI Taxonomy" id="626929"/>
    <lineage>
        <taxon>Bacteria</taxon>
        <taxon>Pseudomonadati</taxon>
        <taxon>Bacteroidota</taxon>
        <taxon>Bacteroidia</taxon>
        <taxon>Bacteroidales</taxon>
        <taxon>Bacteroidaceae</taxon>
        <taxon>Bacteroides</taxon>
    </lineage>
</organism>
<evidence type="ECO:0000256" key="8">
    <source>
        <dbReference type="SAM" id="Phobius"/>
    </source>
</evidence>
<dbReference type="Proteomes" id="UP000195386">
    <property type="component" value="Unassembled WGS sequence"/>
</dbReference>
<reference evidence="10" key="2">
    <citation type="journal article" date="2018" name="BMC Genomics">
        <title>Whole genome sequencing and function prediction of 133 gut anaerobes isolated from chicken caecum in pure cultures.</title>
        <authorList>
            <person name="Medvecky M."/>
            <person name="Cejkova D."/>
            <person name="Polansky O."/>
            <person name="Karasova D."/>
            <person name="Kubasova T."/>
            <person name="Cizek A."/>
            <person name="Rychlik I."/>
        </authorList>
    </citation>
    <scope>NUCLEOTIDE SEQUENCE</scope>
    <source>
        <strain evidence="11">An189</strain>
        <strain evidence="10">An43</strain>
    </source>
</reference>
<dbReference type="InterPro" id="IPR036721">
    <property type="entry name" value="RCK_C_sf"/>
</dbReference>
<dbReference type="AlphaFoldDB" id="A0A1Y3YTD4"/>
<gene>
    <name evidence="11" type="ORF">B5F24_01825</name>
    <name evidence="10" type="ORF">B5F97_11580</name>
    <name evidence="13" type="ORF">DWW09_01520</name>
    <name evidence="12" type="ORF">DWX38_11250</name>
</gene>
<feature type="transmembrane region" description="Helical" evidence="8">
    <location>
        <begin position="104"/>
        <end position="125"/>
    </location>
</feature>
<dbReference type="GO" id="GO:0006813">
    <property type="term" value="P:potassium ion transport"/>
    <property type="evidence" value="ECO:0007669"/>
    <property type="project" value="InterPro"/>
</dbReference>
<evidence type="ECO:0000256" key="6">
    <source>
        <dbReference type="ARBA" id="ARBA00022989"/>
    </source>
</evidence>
<evidence type="ECO:0000256" key="7">
    <source>
        <dbReference type="ARBA" id="ARBA00023136"/>
    </source>
</evidence>
<feature type="transmembrane region" description="Helical" evidence="8">
    <location>
        <begin position="503"/>
        <end position="521"/>
    </location>
</feature>
<dbReference type="GeneID" id="61678368"/>
<feature type="transmembrane region" description="Helical" evidence="8">
    <location>
        <begin position="383"/>
        <end position="403"/>
    </location>
</feature>
<name>A0A1Y3YTD4_9BACE</name>
<feature type="transmembrane region" description="Helical" evidence="8">
    <location>
        <begin position="449"/>
        <end position="466"/>
    </location>
</feature>
<feature type="domain" description="RCK C-terminal" evidence="9">
    <location>
        <begin position="289"/>
        <end position="373"/>
    </location>
</feature>
<evidence type="ECO:0000256" key="3">
    <source>
        <dbReference type="ARBA" id="ARBA00022448"/>
    </source>
</evidence>
<dbReference type="PANTHER" id="PTHR30445:SF3">
    <property type="entry name" value="TRANSPORT PROTEIN YIDE-RELATED"/>
    <property type="match status" value="1"/>
</dbReference>
<dbReference type="PANTHER" id="PTHR30445">
    <property type="entry name" value="K(+)_H(+) ANTIPORTER SUBUNIT KHTT"/>
    <property type="match status" value="1"/>
</dbReference>
<keyword evidence="4" id="KW-1003">Cell membrane</keyword>
<evidence type="ECO:0000256" key="5">
    <source>
        <dbReference type="ARBA" id="ARBA00022692"/>
    </source>
</evidence>
<dbReference type="NCBIfam" id="TIGR01625">
    <property type="entry name" value="YidE_YbjL_dupl"/>
    <property type="match status" value="2"/>
</dbReference>
<evidence type="ECO:0000256" key="4">
    <source>
        <dbReference type="ARBA" id="ARBA00022475"/>
    </source>
</evidence>
<evidence type="ECO:0000313" key="10">
    <source>
        <dbReference type="EMBL" id="OUO00622.1"/>
    </source>
</evidence>
<comment type="similarity">
    <text evidence="2">Belongs to the AAE transporter (TC 2.A.81) family.</text>
</comment>
<dbReference type="InterPro" id="IPR050144">
    <property type="entry name" value="AAE_transporter"/>
</dbReference>
<evidence type="ECO:0000256" key="2">
    <source>
        <dbReference type="ARBA" id="ARBA00009854"/>
    </source>
</evidence>
<keyword evidence="3" id="KW-0813">Transport</keyword>
<feature type="transmembrane region" description="Helical" evidence="8">
    <location>
        <begin position="409"/>
        <end position="428"/>
    </location>
</feature>
<dbReference type="Pfam" id="PF02080">
    <property type="entry name" value="TrkA_C"/>
    <property type="match status" value="2"/>
</dbReference>
<dbReference type="Pfam" id="PF06826">
    <property type="entry name" value="Asp-Al_Ex"/>
    <property type="match status" value="2"/>
</dbReference>
<evidence type="ECO:0000313" key="15">
    <source>
        <dbReference type="Proteomes" id="UP000196587"/>
    </source>
</evidence>
<feature type="domain" description="RCK C-terminal" evidence="9">
    <location>
        <begin position="204"/>
        <end position="286"/>
    </location>
</feature>
<dbReference type="Proteomes" id="UP000196587">
    <property type="component" value="Unassembled WGS sequence"/>
</dbReference>
<feature type="transmembrane region" description="Helical" evidence="8">
    <location>
        <begin position="478"/>
        <end position="496"/>
    </location>
</feature>
<dbReference type="Gene3D" id="3.30.70.1450">
    <property type="entry name" value="Regulator of K+ conductance, C-terminal domain"/>
    <property type="match status" value="2"/>
</dbReference>
<feature type="transmembrane region" description="Helical" evidence="8">
    <location>
        <begin position="541"/>
        <end position="560"/>
    </location>
</feature>
<evidence type="ECO:0000313" key="13">
    <source>
        <dbReference type="EMBL" id="RGV59214.1"/>
    </source>
</evidence>
<sequence>MELLRNLFEGYPNLWGGGVAHSVLILSLVIAFGIMLGKIKVAGISLGVTWILFVGIVFGHFDLNLDEHLLHFLKEFGLILFVYSIGLQVGPGFFSAFKKGGFTLNVLAVLVVFISVLITVALHFITGIPITTMVGILSGAVTNTPGLGAAQQANSDLNGIDAPEIALGYAVAYPLGVIGCILALLALKYLLHINTRKEEAEAEQGLGHLQELTVRPVSVEIRNEAVDGKTIKEIKPLLNRAFVISRIRHRDSENEVELVNADTVLHLQDQILFISNPKDMEAIIAFFGRQISAEWEQDKKLISRRILITKPELNGKSLAQLKIRNNFGASITRINRSGVDLVATPHLQLQMGDRVTIVGSELAVSHTEKVLGNSLKRLNHPNLIPIFLGIALGCILGSLPFMFPGIPQPVKLGLAGGPLIVSILISRFGPQYKLITYTTMSANLMIREIGISLFLACVGLGAGKGFVDTIIHEGGYVWIAYGAIITIVPLLVGGLIGRYAWKLNYYTLIGVLSGTNTNPPALAYSSELTSCDAPAVGYATVYPLAMFLRVLTAQLLILALA</sequence>
<keyword evidence="6 8" id="KW-1133">Transmembrane helix</keyword>
<evidence type="ECO:0000313" key="17">
    <source>
        <dbReference type="Proteomes" id="UP000285159"/>
    </source>
</evidence>
<feature type="transmembrane region" description="Helical" evidence="8">
    <location>
        <begin position="41"/>
        <end position="61"/>
    </location>
</feature>
<comment type="subcellular location">
    <subcellularLocation>
        <location evidence="1">Cell membrane</location>
        <topology evidence="1">Multi-pass membrane protein</topology>
    </subcellularLocation>
</comment>
<dbReference type="Proteomes" id="UP000285159">
    <property type="component" value="Unassembled WGS sequence"/>
</dbReference>
<feature type="transmembrane region" description="Helical" evidence="8">
    <location>
        <begin position="76"/>
        <end position="97"/>
    </location>
</feature>
<evidence type="ECO:0000313" key="12">
    <source>
        <dbReference type="EMBL" id="RGT31849.1"/>
    </source>
</evidence>
<protein>
    <submittedName>
        <fullName evidence="10 12">Transporter</fullName>
    </submittedName>
</protein>
<dbReference type="EMBL" id="NFKE01000001">
    <property type="protein sequence ID" value="OUP36649.1"/>
    <property type="molecule type" value="Genomic_DNA"/>
</dbReference>
<dbReference type="NCBIfam" id="NF003007">
    <property type="entry name" value="PRK03818.1"/>
    <property type="match status" value="1"/>
</dbReference>
<evidence type="ECO:0000259" key="9">
    <source>
        <dbReference type="PROSITE" id="PS51202"/>
    </source>
</evidence>
<keyword evidence="7 8" id="KW-0472">Membrane</keyword>
<comment type="caution">
    <text evidence="10">The sequence shown here is derived from an EMBL/GenBank/DDBJ whole genome shotgun (WGS) entry which is preliminary data.</text>
</comment>
<dbReference type="InterPro" id="IPR006037">
    <property type="entry name" value="RCK_C"/>
</dbReference>
<keyword evidence="5 8" id="KW-0812">Transmembrane</keyword>
<reference evidence="14 15" key="1">
    <citation type="submission" date="2017-04" db="EMBL/GenBank/DDBJ databases">
        <title>Function of individual gut microbiota members based on whole genome sequencing of pure cultures obtained from chicken caecum.</title>
        <authorList>
            <person name="Medvecky M."/>
            <person name="Cejkova D."/>
            <person name="Polansky O."/>
            <person name="Karasova D."/>
            <person name="Kubasova T."/>
            <person name="Cizek A."/>
            <person name="Rychlik I."/>
        </authorList>
    </citation>
    <scope>NUCLEOTIDE SEQUENCE [LARGE SCALE GENOMIC DNA]</scope>
    <source>
        <strain evidence="15">An189</strain>
        <strain evidence="14">An43</strain>
    </source>
</reference>
<dbReference type="EMBL" id="QRZG01000002">
    <property type="protein sequence ID" value="RGV59214.1"/>
    <property type="molecule type" value="Genomic_DNA"/>
</dbReference>
<dbReference type="RefSeq" id="WP_009120856.1">
    <property type="nucleotide sequence ID" value="NZ_CABIZW010000001.1"/>
</dbReference>
<feature type="transmembrane region" description="Helical" evidence="8">
    <location>
        <begin position="14"/>
        <end position="34"/>
    </location>
</feature>
<dbReference type="GO" id="GO:0008324">
    <property type="term" value="F:monoatomic cation transmembrane transporter activity"/>
    <property type="evidence" value="ECO:0007669"/>
    <property type="project" value="InterPro"/>
</dbReference>
<dbReference type="PROSITE" id="PS51202">
    <property type="entry name" value="RCK_C"/>
    <property type="match status" value="2"/>
</dbReference>
<evidence type="ECO:0000313" key="14">
    <source>
        <dbReference type="Proteomes" id="UP000195386"/>
    </source>
</evidence>
<reference evidence="16 17" key="3">
    <citation type="submission" date="2018-08" db="EMBL/GenBank/DDBJ databases">
        <title>A genome reference for cultivated species of the human gut microbiota.</title>
        <authorList>
            <person name="Zou Y."/>
            <person name="Xue W."/>
            <person name="Luo G."/>
        </authorList>
    </citation>
    <scope>NUCLEOTIDE SEQUENCE [LARGE SCALE GENOMIC DNA]</scope>
    <source>
        <strain evidence="13 16">AF14-27</strain>
        <strain evidence="12 17">AF19-1AC</strain>
    </source>
</reference>
<feature type="transmembrane region" description="Helical" evidence="8">
    <location>
        <begin position="166"/>
        <end position="187"/>
    </location>
</feature>
<evidence type="ECO:0000313" key="16">
    <source>
        <dbReference type="Proteomes" id="UP000284366"/>
    </source>
</evidence>
<proteinExistence type="inferred from homology"/>
<dbReference type="Proteomes" id="UP000284366">
    <property type="component" value="Unassembled WGS sequence"/>
</dbReference>
<dbReference type="GO" id="GO:0005886">
    <property type="term" value="C:plasma membrane"/>
    <property type="evidence" value="ECO:0007669"/>
    <property type="project" value="UniProtKB-SubCell"/>
</dbReference>
<dbReference type="EMBL" id="QRWP01000009">
    <property type="protein sequence ID" value="RGT31849.1"/>
    <property type="molecule type" value="Genomic_DNA"/>
</dbReference>
<evidence type="ECO:0000256" key="1">
    <source>
        <dbReference type="ARBA" id="ARBA00004651"/>
    </source>
</evidence>
<dbReference type="EMBL" id="NFII01000010">
    <property type="protein sequence ID" value="OUO00622.1"/>
    <property type="molecule type" value="Genomic_DNA"/>
</dbReference>
<dbReference type="InterPro" id="IPR006512">
    <property type="entry name" value="YidE_YbjL"/>
</dbReference>